<dbReference type="PANTHER" id="PTHR43779:SF3">
    <property type="entry name" value="(3R)-3-[(CARBOXYMETHYL)AMINO]FATTY ACID OXYGENASE_DECARBOXYLASE"/>
    <property type="match status" value="1"/>
</dbReference>
<keyword evidence="3" id="KW-0223">Dioxygenase</keyword>
<evidence type="ECO:0000256" key="2">
    <source>
        <dbReference type="ARBA" id="ARBA00022723"/>
    </source>
</evidence>
<proteinExistence type="inferred from homology"/>
<keyword evidence="9" id="KW-1185">Reference proteome</keyword>
<keyword evidence="2" id="KW-0479">Metal-binding</keyword>
<organism evidence="8 9">
    <name type="scientific">Diplogelasinospora grovesii</name>
    <dbReference type="NCBI Taxonomy" id="303347"/>
    <lineage>
        <taxon>Eukaryota</taxon>
        <taxon>Fungi</taxon>
        <taxon>Dikarya</taxon>
        <taxon>Ascomycota</taxon>
        <taxon>Pezizomycotina</taxon>
        <taxon>Sordariomycetes</taxon>
        <taxon>Sordariomycetidae</taxon>
        <taxon>Sordariales</taxon>
        <taxon>Diplogelasinosporaceae</taxon>
        <taxon>Diplogelasinospora</taxon>
    </lineage>
</organism>
<dbReference type="AlphaFoldDB" id="A0AAN6MWT6"/>
<reference evidence="9" key="1">
    <citation type="journal article" date="2023" name="Mol. Phylogenet. Evol.">
        <title>Genome-scale phylogeny and comparative genomics of the fungal order Sordariales.</title>
        <authorList>
            <person name="Hensen N."/>
            <person name="Bonometti L."/>
            <person name="Westerberg I."/>
            <person name="Brannstrom I.O."/>
            <person name="Guillou S."/>
            <person name="Cros-Aarteil S."/>
            <person name="Calhoun S."/>
            <person name="Haridas S."/>
            <person name="Kuo A."/>
            <person name="Mondo S."/>
            <person name="Pangilinan J."/>
            <person name="Riley R."/>
            <person name="LaButti K."/>
            <person name="Andreopoulos B."/>
            <person name="Lipzen A."/>
            <person name="Chen C."/>
            <person name="Yan M."/>
            <person name="Daum C."/>
            <person name="Ng V."/>
            <person name="Clum A."/>
            <person name="Steindorff A."/>
            <person name="Ohm R.A."/>
            <person name="Martin F."/>
            <person name="Silar P."/>
            <person name="Natvig D.O."/>
            <person name="Lalanne C."/>
            <person name="Gautier V."/>
            <person name="Ament-Velasquez S.L."/>
            <person name="Kruys A."/>
            <person name="Hutchinson M.I."/>
            <person name="Powell A.J."/>
            <person name="Barry K."/>
            <person name="Miller A.N."/>
            <person name="Grigoriev I.V."/>
            <person name="Debuchy R."/>
            <person name="Gladieux P."/>
            <person name="Hiltunen Thoren M."/>
            <person name="Johannesson H."/>
        </authorList>
    </citation>
    <scope>NUCLEOTIDE SEQUENCE [LARGE SCALE GENOMIC DNA]</scope>
    <source>
        <strain evidence="9">CBS 340.73</strain>
    </source>
</reference>
<feature type="region of interest" description="Disordered" evidence="6">
    <location>
        <begin position="344"/>
        <end position="364"/>
    </location>
</feature>
<name>A0AAN6MWT6_9PEZI</name>
<dbReference type="InterPro" id="IPR051178">
    <property type="entry name" value="TfdA_dioxygenase"/>
</dbReference>
<dbReference type="Pfam" id="PF02668">
    <property type="entry name" value="TauD"/>
    <property type="match status" value="1"/>
</dbReference>
<evidence type="ECO:0000256" key="4">
    <source>
        <dbReference type="ARBA" id="ARBA00023002"/>
    </source>
</evidence>
<evidence type="ECO:0000256" key="3">
    <source>
        <dbReference type="ARBA" id="ARBA00022964"/>
    </source>
</evidence>
<evidence type="ECO:0000259" key="7">
    <source>
        <dbReference type="Pfam" id="PF02668"/>
    </source>
</evidence>
<evidence type="ECO:0000313" key="9">
    <source>
        <dbReference type="Proteomes" id="UP001303473"/>
    </source>
</evidence>
<feature type="domain" description="TauD/TfdA-like" evidence="7">
    <location>
        <begin position="44"/>
        <end position="317"/>
    </location>
</feature>
<dbReference type="InterPro" id="IPR042098">
    <property type="entry name" value="TauD-like_sf"/>
</dbReference>
<dbReference type="InterPro" id="IPR003819">
    <property type="entry name" value="TauD/TfdA-like"/>
</dbReference>
<keyword evidence="5" id="KW-0408">Iron</keyword>
<comment type="similarity">
    <text evidence="1">Belongs to the TfdA dioxygenase family.</text>
</comment>
<dbReference type="SUPFAM" id="SSF51197">
    <property type="entry name" value="Clavaminate synthase-like"/>
    <property type="match status" value="1"/>
</dbReference>
<evidence type="ECO:0000256" key="1">
    <source>
        <dbReference type="ARBA" id="ARBA00005896"/>
    </source>
</evidence>
<dbReference type="EMBL" id="MU854003">
    <property type="protein sequence ID" value="KAK3934331.1"/>
    <property type="molecule type" value="Genomic_DNA"/>
</dbReference>
<comment type="caution">
    <text evidence="8">The sequence shown here is derived from an EMBL/GenBank/DDBJ whole genome shotgun (WGS) entry which is preliminary data.</text>
</comment>
<sequence length="364" mass="40947">MSTMFRPLLRMPRSRAHSTAIWRRTLATLNERTLHATPLGAVDGTFGAEVSGVDFSRPLPPPIAAEIVQLQNLYGVLVFRSTGLDDDAHVRYSKNFGALESIHGVNKPRRASSPHLYDAGNLDAEGNIIPKYSRAWWHSKGNGLWHTDSSFNQHRSSYSALRAVELPPRGGATMYADMRAAYDDLPASIKQDLDGKIAEHWIWHSRKLAAPQEFDKPTEQEKRAIPPAYHTLVQTAPDTTRKTLYIASHARRIVGMPERESTELIRYLLTHAQQPKYQVACQWKNVGDLVQWDNRCTMHRATAFEDQANRRDMRRTTVYDHGPYAFGVRLGLTEHDVDVLCGGSTDITAGPTPETQTQEQVQAL</sequence>
<dbReference type="PANTHER" id="PTHR43779">
    <property type="entry name" value="DIOXYGENASE RV0097-RELATED"/>
    <property type="match status" value="1"/>
</dbReference>
<dbReference type="Proteomes" id="UP001303473">
    <property type="component" value="Unassembled WGS sequence"/>
</dbReference>
<accession>A0AAN6MWT6</accession>
<dbReference type="GO" id="GO:0051213">
    <property type="term" value="F:dioxygenase activity"/>
    <property type="evidence" value="ECO:0007669"/>
    <property type="project" value="UniProtKB-KW"/>
</dbReference>
<keyword evidence="4" id="KW-0560">Oxidoreductase</keyword>
<dbReference type="Gene3D" id="3.60.130.10">
    <property type="entry name" value="Clavaminate synthase-like"/>
    <property type="match status" value="1"/>
</dbReference>
<protein>
    <recommendedName>
        <fullName evidence="7">TauD/TfdA-like domain-containing protein</fullName>
    </recommendedName>
</protein>
<evidence type="ECO:0000256" key="5">
    <source>
        <dbReference type="ARBA" id="ARBA00023004"/>
    </source>
</evidence>
<dbReference type="GO" id="GO:0046872">
    <property type="term" value="F:metal ion binding"/>
    <property type="evidence" value="ECO:0007669"/>
    <property type="project" value="UniProtKB-KW"/>
</dbReference>
<evidence type="ECO:0000313" key="8">
    <source>
        <dbReference type="EMBL" id="KAK3934331.1"/>
    </source>
</evidence>
<evidence type="ECO:0000256" key="6">
    <source>
        <dbReference type="SAM" id="MobiDB-lite"/>
    </source>
</evidence>
<gene>
    <name evidence="8" type="ORF">QBC46DRAFT_400139</name>
</gene>
<feature type="compositionally biased region" description="Low complexity" evidence="6">
    <location>
        <begin position="351"/>
        <end position="364"/>
    </location>
</feature>